<sequence>ERLIAANPACREVIFPYIGGEELNSHPAHAHHRYVIHFGERTEAECRARWPELMAIVERKVKPERMALRNTADGQRLKKTWWQFGRTRPALNAAIAPLSQVLALSRVSQHLAVTFLPARMVYAESLVIFPFETYAAFCALQARPHEVWARFFASSLEDRLRYTPSDCFETYPFPAGWETDAALEAAGKAYYEYRAGLMAQRNEGLTALYNRFHDPDEDDPAIVRLRELHAAMDAAVLKAYGWDDLLPLACDFVLDYEIDEATWGRRKKPYRYRWPDPVRDEILARLLELNARRAKGG</sequence>
<dbReference type="Proteomes" id="UP000078287">
    <property type="component" value="Unassembled WGS sequence"/>
</dbReference>
<protein>
    <recommendedName>
        <fullName evidence="1">MmeI-like target recognition domain-containing protein</fullName>
    </recommendedName>
</protein>
<dbReference type="EMBL" id="LWQS01000123">
    <property type="protein sequence ID" value="OAN36441.1"/>
    <property type="molecule type" value="Genomic_DNA"/>
</dbReference>
<accession>A0A178LRN3</accession>
<feature type="domain" description="MmeI-like target recognition" evidence="1">
    <location>
        <begin position="2"/>
        <end position="175"/>
    </location>
</feature>
<dbReference type="STRING" id="1707952.A6A03_19840"/>
<evidence type="ECO:0000313" key="3">
    <source>
        <dbReference type="Proteomes" id="UP000078287"/>
    </source>
</evidence>
<evidence type="ECO:0000313" key="2">
    <source>
        <dbReference type="EMBL" id="OAN36441.1"/>
    </source>
</evidence>
<gene>
    <name evidence="2" type="ORF">A6A03_19840</name>
</gene>
<organism evidence="2 3">
    <name type="scientific">Chloroflexus islandicus</name>
    <dbReference type="NCBI Taxonomy" id="1707952"/>
    <lineage>
        <taxon>Bacteria</taxon>
        <taxon>Bacillati</taxon>
        <taxon>Chloroflexota</taxon>
        <taxon>Chloroflexia</taxon>
        <taxon>Chloroflexales</taxon>
        <taxon>Chloroflexineae</taxon>
        <taxon>Chloroflexaceae</taxon>
        <taxon>Chloroflexus</taxon>
    </lineage>
</organism>
<reference evidence="2 3" key="1">
    <citation type="submission" date="2016-04" db="EMBL/GenBank/DDBJ databases">
        <title>Chloroflexus islandicus sp. nov., a thermophilic filamentous anoxygenic phototrophic bacterium from geyser Strokkur (Iceland).</title>
        <authorList>
            <person name="Gaisin V.A."/>
            <person name="Kalashnikov A.M."/>
            <person name="Sukhacheva M.V."/>
            <person name="Grouzdev D.S."/>
            <person name="Ivanov T.M."/>
            <person name="Kuznetsov B."/>
            <person name="Gorlenko V.M."/>
        </authorList>
    </citation>
    <scope>NUCLEOTIDE SEQUENCE [LARGE SCALE GENOMIC DNA]</scope>
    <source>
        <strain evidence="3">isl-2</strain>
    </source>
</reference>
<name>A0A178LRN3_9CHLR</name>
<dbReference type="InterPro" id="IPR046820">
    <property type="entry name" value="MmeI_TRD"/>
</dbReference>
<keyword evidence="3" id="KW-1185">Reference proteome</keyword>
<proteinExistence type="predicted"/>
<feature type="non-terminal residue" evidence="2">
    <location>
        <position position="1"/>
    </location>
</feature>
<dbReference type="AlphaFoldDB" id="A0A178LRN3"/>
<dbReference type="RefSeq" id="WP_066791527.1">
    <property type="nucleotide sequence ID" value="NZ_LWQS01000123.1"/>
</dbReference>
<comment type="caution">
    <text evidence="2">The sequence shown here is derived from an EMBL/GenBank/DDBJ whole genome shotgun (WGS) entry which is preliminary data.</text>
</comment>
<dbReference type="Pfam" id="PF20466">
    <property type="entry name" value="MmeI_TRD"/>
    <property type="match status" value="1"/>
</dbReference>
<evidence type="ECO:0000259" key="1">
    <source>
        <dbReference type="Pfam" id="PF20466"/>
    </source>
</evidence>